<gene>
    <name evidence="6" type="ORF">EV148_106203</name>
</gene>
<keyword evidence="1" id="KW-0808">Transferase</keyword>
<organism evidence="6 7">
    <name type="scientific">Dokdonella fugitiva</name>
    <dbReference type="NCBI Taxonomy" id="328517"/>
    <lineage>
        <taxon>Bacteria</taxon>
        <taxon>Pseudomonadati</taxon>
        <taxon>Pseudomonadota</taxon>
        <taxon>Gammaproteobacteria</taxon>
        <taxon>Lysobacterales</taxon>
        <taxon>Rhodanobacteraceae</taxon>
        <taxon>Dokdonella</taxon>
    </lineage>
</organism>
<evidence type="ECO:0000256" key="4">
    <source>
        <dbReference type="ARBA" id="ARBA00022840"/>
    </source>
</evidence>
<feature type="domain" description="Protein kinase" evidence="5">
    <location>
        <begin position="89"/>
        <end position="364"/>
    </location>
</feature>
<dbReference type="Pfam" id="PF13374">
    <property type="entry name" value="TPR_10"/>
    <property type="match status" value="1"/>
</dbReference>
<accession>A0A4R2I9M4</accession>
<dbReference type="SUPFAM" id="SSF48452">
    <property type="entry name" value="TPR-like"/>
    <property type="match status" value="3"/>
</dbReference>
<dbReference type="GO" id="GO:0005524">
    <property type="term" value="F:ATP binding"/>
    <property type="evidence" value="ECO:0007669"/>
    <property type="project" value="UniProtKB-KW"/>
</dbReference>
<dbReference type="Pfam" id="PF13424">
    <property type="entry name" value="TPR_12"/>
    <property type="match status" value="3"/>
</dbReference>
<dbReference type="GO" id="GO:0004674">
    <property type="term" value="F:protein serine/threonine kinase activity"/>
    <property type="evidence" value="ECO:0007669"/>
    <property type="project" value="TreeGrafter"/>
</dbReference>
<dbReference type="PROSITE" id="PS50011">
    <property type="entry name" value="PROTEIN_KINASE_DOM"/>
    <property type="match status" value="1"/>
</dbReference>
<evidence type="ECO:0000259" key="5">
    <source>
        <dbReference type="PROSITE" id="PS50011"/>
    </source>
</evidence>
<dbReference type="Gene3D" id="1.10.510.10">
    <property type="entry name" value="Transferase(Phosphotransferase) domain 1"/>
    <property type="match status" value="1"/>
</dbReference>
<comment type="caution">
    <text evidence="6">The sequence shown here is derived from an EMBL/GenBank/DDBJ whole genome shotgun (WGS) entry which is preliminary data.</text>
</comment>
<dbReference type="PANTHER" id="PTHR43289">
    <property type="entry name" value="MITOGEN-ACTIVATED PROTEIN KINASE KINASE KINASE 20-RELATED"/>
    <property type="match status" value="1"/>
</dbReference>
<keyword evidence="4" id="KW-0067">ATP-binding</keyword>
<proteinExistence type="predicted"/>
<sequence>MTGDADAGFDRRRHAFELLRGALDVDEADRPAWIARQAGGDAALAEAVQALLGASGAHVLDRGVDALAARLVGDAVVDDLPAGSNIGAWTVEALVGSGGMGAVYRVRREGDGYVQQGALKRIKRGMDSQAMLDRFRRERHILARLAHPAIARLLDGGVAADGRPYLVMEYIDGEPLPAWSARGDRGLDARVELVLALCAAVAHAHQRLVVHRDIKPANVIVAADGSPRLLDFGIARVLEADTGDDATATAARFVSRAYAAPEQLQGLAATTATDIFQLGALLHELLTGARLAGDDATTRPVRRLAAARERAGASGPAAITPKMLAGDAGIIVARATDADPARRYATVEAFADDLRRWRAGRPILARPDSSGYRLRRFVARHRWLVAVSMLAAIAVLGGAGIAIRQSRIAQGEAARAETVSRFLESIFSSIDPARARGRDVGAKELLDAGSTRIGSELSEHPAAQASLRSTLGSAYLSLGNFREAESQLRGALAWMRANEDPRTAQVLALLADVRRRSGDLDQALALVDEALARAEREPGGDDTGGDDTELLRVRAVILADRGERTQALALTGEIWRHRRARFGPAAAATLEAQADHADALYAVGRYDEALPLARGVLDGDRARLGNDHPRIGDDLQGLASILNALGRNDEALPLADEALALRRRILPPDHPELARSLGMRAVVLGDLGRAREALPLHVELVDILRRQPQPDELLLAAELNNWGYDCNRAGDSDEAARHFSEALAIWERRLAPDHEYALSGRANLASVWSGLGRLQDAEAQLRHVLAAREARRDAAGPDGVVATRALLADNLLLQDRPADALAMIEPAWSIARTRPVSDLNRQRLLALRAEAERRSGDAAAAARDAREALEALRALAPTGYEIAADAAATLARAIVRDDPATARAVAREAVVLLSAHAGDAHWRTARARGVLGLVLAGSDRDAARAELDAAIAALSAGRAWLPELAELRTQRAALGRASH</sequence>
<dbReference type="PROSITE" id="PS00108">
    <property type="entry name" value="PROTEIN_KINASE_ST"/>
    <property type="match status" value="1"/>
</dbReference>
<dbReference type="CDD" id="cd14014">
    <property type="entry name" value="STKc_PknB_like"/>
    <property type="match status" value="1"/>
</dbReference>
<dbReference type="OrthoDB" id="9783151at2"/>
<dbReference type="InterPro" id="IPR008271">
    <property type="entry name" value="Ser/Thr_kinase_AS"/>
</dbReference>
<dbReference type="Gene3D" id="3.30.200.20">
    <property type="entry name" value="Phosphorylase Kinase, domain 1"/>
    <property type="match status" value="1"/>
</dbReference>
<dbReference type="PANTHER" id="PTHR43289:SF34">
    <property type="entry name" value="SERINE_THREONINE-PROTEIN KINASE YBDM-RELATED"/>
    <property type="match status" value="1"/>
</dbReference>
<dbReference type="EMBL" id="SLWQ01000006">
    <property type="protein sequence ID" value="TCO40048.1"/>
    <property type="molecule type" value="Genomic_DNA"/>
</dbReference>
<keyword evidence="2" id="KW-0547">Nucleotide-binding</keyword>
<dbReference type="InterPro" id="IPR011009">
    <property type="entry name" value="Kinase-like_dom_sf"/>
</dbReference>
<keyword evidence="7" id="KW-1185">Reference proteome</keyword>
<evidence type="ECO:0000256" key="1">
    <source>
        <dbReference type="ARBA" id="ARBA00022679"/>
    </source>
</evidence>
<evidence type="ECO:0000313" key="7">
    <source>
        <dbReference type="Proteomes" id="UP000294862"/>
    </source>
</evidence>
<dbReference type="Gene3D" id="1.25.40.10">
    <property type="entry name" value="Tetratricopeptide repeat domain"/>
    <property type="match status" value="2"/>
</dbReference>
<evidence type="ECO:0000256" key="3">
    <source>
        <dbReference type="ARBA" id="ARBA00022777"/>
    </source>
</evidence>
<evidence type="ECO:0000313" key="6">
    <source>
        <dbReference type="EMBL" id="TCO40048.1"/>
    </source>
</evidence>
<reference evidence="6 7" key="1">
    <citation type="journal article" date="2015" name="Stand. Genomic Sci.">
        <title>Genomic Encyclopedia of Bacterial and Archaeal Type Strains, Phase III: the genomes of soil and plant-associated and newly described type strains.</title>
        <authorList>
            <person name="Whitman W.B."/>
            <person name="Woyke T."/>
            <person name="Klenk H.P."/>
            <person name="Zhou Y."/>
            <person name="Lilburn T.G."/>
            <person name="Beck B.J."/>
            <person name="De Vos P."/>
            <person name="Vandamme P."/>
            <person name="Eisen J.A."/>
            <person name="Garrity G."/>
            <person name="Hugenholtz P."/>
            <person name="Kyrpides N.C."/>
        </authorList>
    </citation>
    <scope>NUCLEOTIDE SEQUENCE [LARGE SCALE GENOMIC DNA]</scope>
    <source>
        <strain evidence="6 7">A3</strain>
    </source>
</reference>
<dbReference type="RefSeq" id="WP_131998668.1">
    <property type="nucleotide sequence ID" value="NZ_JACGXM010000007.1"/>
</dbReference>
<protein>
    <submittedName>
        <fullName evidence="6">Serine/threonine-protein kinase</fullName>
    </submittedName>
</protein>
<dbReference type="SUPFAM" id="SSF56112">
    <property type="entry name" value="Protein kinase-like (PK-like)"/>
    <property type="match status" value="1"/>
</dbReference>
<dbReference type="InterPro" id="IPR011990">
    <property type="entry name" value="TPR-like_helical_dom_sf"/>
</dbReference>
<dbReference type="InterPro" id="IPR019734">
    <property type="entry name" value="TPR_rpt"/>
</dbReference>
<keyword evidence="3 6" id="KW-0418">Kinase</keyword>
<dbReference type="Proteomes" id="UP000294862">
    <property type="component" value="Unassembled WGS sequence"/>
</dbReference>
<dbReference type="AlphaFoldDB" id="A0A4R2I9M4"/>
<dbReference type="Pfam" id="PF00069">
    <property type="entry name" value="Pkinase"/>
    <property type="match status" value="1"/>
</dbReference>
<dbReference type="SMART" id="SM00028">
    <property type="entry name" value="TPR"/>
    <property type="match status" value="5"/>
</dbReference>
<dbReference type="SMART" id="SM00220">
    <property type="entry name" value="S_TKc"/>
    <property type="match status" value="1"/>
</dbReference>
<dbReference type="InterPro" id="IPR000719">
    <property type="entry name" value="Prot_kinase_dom"/>
</dbReference>
<name>A0A4R2I9M4_9GAMM</name>
<evidence type="ECO:0000256" key="2">
    <source>
        <dbReference type="ARBA" id="ARBA00022741"/>
    </source>
</evidence>